<proteinExistence type="predicted"/>
<evidence type="ECO:0000313" key="1">
    <source>
        <dbReference type="Proteomes" id="UP000887576"/>
    </source>
</evidence>
<accession>A0AC34RDN7</accession>
<organism evidence="1 2">
    <name type="scientific">Panagrolaimus sp. JU765</name>
    <dbReference type="NCBI Taxonomy" id="591449"/>
    <lineage>
        <taxon>Eukaryota</taxon>
        <taxon>Metazoa</taxon>
        <taxon>Ecdysozoa</taxon>
        <taxon>Nematoda</taxon>
        <taxon>Chromadorea</taxon>
        <taxon>Rhabditida</taxon>
        <taxon>Tylenchina</taxon>
        <taxon>Panagrolaimomorpha</taxon>
        <taxon>Panagrolaimoidea</taxon>
        <taxon>Panagrolaimidae</taxon>
        <taxon>Panagrolaimus</taxon>
    </lineage>
</organism>
<name>A0AC34RDN7_9BILA</name>
<evidence type="ECO:0000313" key="2">
    <source>
        <dbReference type="WBParaSite" id="JU765_v2.g6019.t1"/>
    </source>
</evidence>
<protein>
    <submittedName>
        <fullName evidence="2">Uncharacterized protein</fullName>
    </submittedName>
</protein>
<sequence length="189" mass="21863">MAVVDIELCKKLQSNEQTLFTFDMFIKDEHLEYCPVGGLFFSEKCKKPLLTVGCDSPSRMNLTELCSVKFPDEPTEVAITESLVCRTSFRIKNETFLIASSRRRFLCMKFWLKNHDRLVVDTYSDMACYPDALRLSKRLPERYEIVRTAGCPSRATELIRFFLKPNSGSRPLVSNCFLFLFMLKLISLL</sequence>
<dbReference type="Proteomes" id="UP000887576">
    <property type="component" value="Unplaced"/>
</dbReference>
<reference evidence="2" key="1">
    <citation type="submission" date="2022-11" db="UniProtKB">
        <authorList>
            <consortium name="WormBaseParasite"/>
        </authorList>
    </citation>
    <scope>IDENTIFICATION</scope>
</reference>
<dbReference type="WBParaSite" id="JU765_v2.g6019.t1">
    <property type="protein sequence ID" value="JU765_v2.g6019.t1"/>
    <property type="gene ID" value="JU765_v2.g6019"/>
</dbReference>